<comment type="function">
    <text evidence="2">Involved in the cellular defense against the biological effects of O6-methylguanine (O6-MeG) and O4-methylthymine (O4-MeT) in DNA. Repairs the methylated nucleobase in DNA by stoichiometrically transferring the methyl group to a cysteine residue in the enzyme. This is a suicide reaction: the enzyme is irreversibly inactivated.</text>
</comment>
<dbReference type="Gene3D" id="3.30.160.70">
    <property type="entry name" value="Methylated DNA-protein cysteine methyltransferase domain"/>
    <property type="match status" value="1"/>
</dbReference>
<reference evidence="16" key="1">
    <citation type="submission" date="2016-11" db="UniProtKB">
        <authorList>
            <consortium name="WormBaseParasite"/>
        </authorList>
    </citation>
    <scope>IDENTIFICATION</scope>
</reference>
<dbReference type="GO" id="GO:0032259">
    <property type="term" value="P:methylation"/>
    <property type="evidence" value="ECO:0007669"/>
    <property type="project" value="UniProtKB-KW"/>
</dbReference>
<proteinExistence type="inferred from homology"/>
<evidence type="ECO:0000256" key="8">
    <source>
        <dbReference type="ARBA" id="ARBA00022763"/>
    </source>
</evidence>
<keyword evidence="8" id="KW-0227">DNA damage</keyword>
<dbReference type="Proteomes" id="UP000095280">
    <property type="component" value="Unplaced"/>
</dbReference>
<dbReference type="SUPFAM" id="SSF53300">
    <property type="entry name" value="vWA-like"/>
    <property type="match status" value="1"/>
</dbReference>
<evidence type="ECO:0000256" key="6">
    <source>
        <dbReference type="ARBA" id="ARBA00022603"/>
    </source>
</evidence>
<dbReference type="InterPro" id="IPR036465">
    <property type="entry name" value="vWFA_dom_sf"/>
</dbReference>
<dbReference type="NCBIfam" id="TIGR00589">
    <property type="entry name" value="ogt"/>
    <property type="match status" value="1"/>
</dbReference>
<evidence type="ECO:0000256" key="3">
    <source>
        <dbReference type="ARBA" id="ARBA00008711"/>
    </source>
</evidence>
<dbReference type="PANTHER" id="PTHR46460:SF1">
    <property type="entry name" value="METHYLATED-DNA--PROTEIN-CYSTEINE METHYLTRANSFERASE"/>
    <property type="match status" value="1"/>
</dbReference>
<dbReference type="PANTHER" id="PTHR46460">
    <property type="entry name" value="METHYLATED-DNA--PROTEIN-CYSTEINE METHYLTRANSFERASE"/>
    <property type="match status" value="1"/>
</dbReference>
<keyword evidence="6" id="KW-0489">Methyltransferase</keyword>
<evidence type="ECO:0000256" key="13">
    <source>
        <dbReference type="SAM" id="MobiDB-lite"/>
    </source>
</evidence>
<protein>
    <recommendedName>
        <fullName evidence="5">Methylated-DNA--protein-cysteine methyltransferase</fullName>
        <ecNumber evidence="4">2.1.1.63</ecNumber>
    </recommendedName>
    <alternativeName>
        <fullName evidence="10">6-O-methylguanine-DNA methyltransferase</fullName>
    </alternativeName>
    <alternativeName>
        <fullName evidence="11">O-6-methylguanine-DNA-alkyltransferase</fullName>
    </alternativeName>
</protein>
<organism evidence="15 16">
    <name type="scientific">Macrostomum lignano</name>
    <dbReference type="NCBI Taxonomy" id="282301"/>
    <lineage>
        <taxon>Eukaryota</taxon>
        <taxon>Metazoa</taxon>
        <taxon>Spiralia</taxon>
        <taxon>Lophotrochozoa</taxon>
        <taxon>Platyhelminthes</taxon>
        <taxon>Rhabditophora</taxon>
        <taxon>Macrostomorpha</taxon>
        <taxon>Macrostomida</taxon>
        <taxon>Macrostomidae</taxon>
        <taxon>Macrostomum</taxon>
    </lineage>
</organism>
<keyword evidence="15" id="KW-1185">Reference proteome</keyword>
<evidence type="ECO:0000313" key="16">
    <source>
        <dbReference type="WBParaSite" id="maker-uti_cns_0011164-snap-gene-0.4-mRNA-1"/>
    </source>
</evidence>
<dbReference type="InterPro" id="IPR001497">
    <property type="entry name" value="MethylDNA_cys_MeTrfase_AS"/>
</dbReference>
<dbReference type="GO" id="GO:0005654">
    <property type="term" value="C:nucleoplasm"/>
    <property type="evidence" value="ECO:0007669"/>
    <property type="project" value="TreeGrafter"/>
</dbReference>
<evidence type="ECO:0000256" key="2">
    <source>
        <dbReference type="ARBA" id="ARBA00003317"/>
    </source>
</evidence>
<evidence type="ECO:0000256" key="11">
    <source>
        <dbReference type="ARBA" id="ARBA00031621"/>
    </source>
</evidence>
<keyword evidence="9" id="KW-0234">DNA repair</keyword>
<dbReference type="Pfam" id="PF01035">
    <property type="entry name" value="DNA_binding_1"/>
    <property type="match status" value="1"/>
</dbReference>
<dbReference type="EC" id="2.1.1.63" evidence="4"/>
<evidence type="ECO:0000256" key="4">
    <source>
        <dbReference type="ARBA" id="ARBA00011918"/>
    </source>
</evidence>
<dbReference type="GO" id="GO:0006281">
    <property type="term" value="P:DNA repair"/>
    <property type="evidence" value="ECO:0007669"/>
    <property type="project" value="UniProtKB-KW"/>
</dbReference>
<accession>A0A1I8IA81</accession>
<dbReference type="WBParaSite" id="maker-uti_cns_0011164-snap-gene-0.4-mRNA-1">
    <property type="protein sequence ID" value="maker-uti_cns_0011164-snap-gene-0.4-mRNA-1"/>
    <property type="gene ID" value="maker-uti_cns_0011164-snap-gene-0.4"/>
</dbReference>
<comment type="similarity">
    <text evidence="3">Belongs to the MGMT family.</text>
</comment>
<feature type="domain" description="VWFA" evidence="14">
    <location>
        <begin position="1146"/>
        <end position="1325"/>
    </location>
</feature>
<dbReference type="Pfam" id="PF00092">
    <property type="entry name" value="VWA"/>
    <property type="match status" value="1"/>
</dbReference>
<dbReference type="PROSITE" id="PS00374">
    <property type="entry name" value="MGMT"/>
    <property type="match status" value="1"/>
</dbReference>
<dbReference type="Gene3D" id="1.10.10.10">
    <property type="entry name" value="Winged helix-like DNA-binding domain superfamily/Winged helix DNA-binding domain"/>
    <property type="match status" value="1"/>
</dbReference>
<sequence length="1771" mass="190265">LQSILSNLLPECGGRCQLSCIAAQPQDDGHLAAGEVAYTVPSRDSLNLPPEADSGDLEDFCRQQLGRRIKRAFESRLPCYARPRVVRIGTADGDVIGQYEVCPDSGDLLDLSDADYRLLRKDLRRLIMLQSSRIIASAWATTSSVTDVRGRPDLGSSLKLSQPSKKWRSQRATVSNDGAESAKTFTRSRSTIKASRDLGQSVQGSTHPQHVDQPHAQLFPHASVKCFWRVRLHMVQLEQQLAADVCEAGNIQFCRLHSLRFILGQLILGQPASNISRCPGQDRGRVLTPVLGILPGLGAARRALPAGLGVADPHGVLQRLQTAHAVAKAGRVGQLGFAPAADPPSAGACESAARCPGWRAGTTASRAQPDTTGFGLRSASENSGIACELEAVVNESSLIEVAAAQIIDALKQLVALVAKLRAEVRPGLAGVQSLAQVADQQADVLVANEMLEHVHYAVAGNPIAGPGVRQRADDIVQHAEQPVAQSASSGVLQIVTVAVAQGAEHLRWQPRMCSANWSSVSRSCCPGGSPSRLSIGFSSVFCCCSDLSSSSCCSWLCPAWADLPFCSAESLRWLPLATEANDEDIKFQLETQAWSCSSRCLMQKFSRQDGQVTGTSSRVRQPAAEHRPAPGSELQSVSMCLPTTALASSPGATGIGREQSGQAGTWFSFFAWAFWRTASGADWPGGGAARGGGARQLCRRPLTARLSLATPVGRVLLEACPVGLHSLTMTDPESRRPCMRLKPGQLASRSAPAVAIADDQPNATLTGPARLALAWLAAYFAANSTTPLPPQPTLCATAAAPPGSFRRRVWRALASSVPPGAVVSYQQLAAMSGAGPGAARAVGSAMRANPVPLLVPCHRVVRSDGSAGRFAGGKADATKRWLLEHERSAVTEFSKQLSIATKPMFNNSASLHIAHVYILVPKTWTNNLTQIDSQSTWQTFDNSDIRLGRSPQQPHYTYHSESCGFPGDFTVFDTNHTLSTDPYLLSKQMLSEFGQLRWGLRSERNGEGGPHAYFEGGKLVPAICTKSIKGIFRHNETQAPCKVDSDTSTVEPSCRFYPDAMQEVEASLLGTTEVQSVEQFCDHWDSPVPELQHNKRAPVPLNACNGHGARDLMRKSKSGDFNTPPKAMEKQPAVQFTVVQPLPYRRLTLIIDISSSMRGDPLNKIKVGVDKFVRDLAEDGIECALVTFNHYTQLVKPLTFFNATQVRDAFAKDVKELRAGGLTAIGDALALGMRVLGVDPARPSPEVPGYMLLLTDGQENRYQNYTLLQAAAVLRNTSIIVDTVTFGPQADKRLSQLSEDTNGYSFFCKFENSTNDFIEQLSDTVRKRVEATQMPIEVRSPNGTVYDKNSPQYSKDPVLGTVTIKVSGVAETGEWRATDGRSTALQSSWSSAQVRNSRIALTVTSKASSSEEEPIVLDGSLSANVSVHLNRSTSINVVASLFRGFRRITGAKIVAKIESESSTDVVLELQDDGVYLEAGDGVYSAQVPLKSISKVQEYNVRLISDSPVSRVTSAGKFYVKSIDQGDLQNLPPSPVSDLKAEVHLPTKTLRLWWTAVGDEQSQGTAARYIIKSSDNDTLLEEDFHLADNVSAAVTPLVAGSIQSVNVSADQLASYNSTFYLASELSNLVATQLKLPDNIDNIDGSLTSPMPSTSTLAPEIYTTKSGGPVGPLQSCWISGLLLGLISWKLVCSRCLVFSVQQNLAHLLGREGLSSDQSGSQLLPGIANKIMPHESHNAQHRVAGQSVAGHPDAAESLVAVIVPGRGSFLDAAE</sequence>
<dbReference type="SMART" id="SM00327">
    <property type="entry name" value="VWA"/>
    <property type="match status" value="1"/>
</dbReference>
<evidence type="ECO:0000256" key="5">
    <source>
        <dbReference type="ARBA" id="ARBA00015377"/>
    </source>
</evidence>
<dbReference type="GO" id="GO:0003908">
    <property type="term" value="F:methylated-DNA-[protein]-cysteine S-methyltransferase activity"/>
    <property type="evidence" value="ECO:0007669"/>
    <property type="project" value="UniProtKB-EC"/>
</dbReference>
<evidence type="ECO:0000256" key="12">
    <source>
        <dbReference type="ARBA" id="ARBA00049348"/>
    </source>
</evidence>
<evidence type="ECO:0000313" key="15">
    <source>
        <dbReference type="Proteomes" id="UP000095280"/>
    </source>
</evidence>
<dbReference type="CDD" id="cd06445">
    <property type="entry name" value="ATase"/>
    <property type="match status" value="1"/>
</dbReference>
<feature type="region of interest" description="Disordered" evidence="13">
    <location>
        <begin position="609"/>
        <end position="634"/>
    </location>
</feature>
<dbReference type="InterPro" id="IPR036217">
    <property type="entry name" value="MethylDNA_cys_MeTrfase_DNAb"/>
</dbReference>
<dbReference type="FunFam" id="1.10.10.10:FF:000214">
    <property type="entry name" value="Methylated-DNA--protein-cysteine methyltransferase"/>
    <property type="match status" value="1"/>
</dbReference>
<dbReference type="SUPFAM" id="SSF46767">
    <property type="entry name" value="Methylated DNA-protein cysteine methyltransferase, C-terminal domain"/>
    <property type="match status" value="1"/>
</dbReference>
<dbReference type="InterPro" id="IPR014048">
    <property type="entry name" value="MethylDNA_cys_MeTrfase_DNA-bd"/>
</dbReference>
<feature type="compositionally biased region" description="Polar residues" evidence="13">
    <location>
        <begin position="609"/>
        <end position="619"/>
    </location>
</feature>
<dbReference type="PROSITE" id="PS50234">
    <property type="entry name" value="VWFA"/>
    <property type="match status" value="1"/>
</dbReference>
<evidence type="ECO:0000259" key="14">
    <source>
        <dbReference type="PROSITE" id="PS50234"/>
    </source>
</evidence>
<keyword evidence="7" id="KW-0808">Transferase</keyword>
<feature type="compositionally biased region" description="Polar residues" evidence="13">
    <location>
        <begin position="158"/>
        <end position="186"/>
    </location>
</feature>
<name>A0A1I8IA81_9PLAT</name>
<comment type="catalytic activity">
    <reaction evidence="12">
        <text>a 6-O-methyl-2'-deoxyguanosine in DNA + L-cysteinyl-[protein] = S-methyl-L-cysteinyl-[protein] + a 2'-deoxyguanosine in DNA</text>
        <dbReference type="Rhea" id="RHEA:24000"/>
        <dbReference type="Rhea" id="RHEA-COMP:10131"/>
        <dbReference type="Rhea" id="RHEA-COMP:10132"/>
        <dbReference type="Rhea" id="RHEA-COMP:11367"/>
        <dbReference type="Rhea" id="RHEA-COMP:11368"/>
        <dbReference type="ChEBI" id="CHEBI:29950"/>
        <dbReference type="ChEBI" id="CHEBI:82612"/>
        <dbReference type="ChEBI" id="CHEBI:85445"/>
        <dbReference type="ChEBI" id="CHEBI:85448"/>
        <dbReference type="EC" id="2.1.1.63"/>
    </reaction>
</comment>
<evidence type="ECO:0000256" key="1">
    <source>
        <dbReference type="ARBA" id="ARBA00001286"/>
    </source>
</evidence>
<dbReference type="Gene3D" id="3.40.50.410">
    <property type="entry name" value="von Willebrand factor, type A domain"/>
    <property type="match status" value="1"/>
</dbReference>
<evidence type="ECO:0000256" key="7">
    <source>
        <dbReference type="ARBA" id="ARBA00022679"/>
    </source>
</evidence>
<dbReference type="CDD" id="cd00198">
    <property type="entry name" value="vWFA"/>
    <property type="match status" value="1"/>
</dbReference>
<dbReference type="InterPro" id="IPR036388">
    <property type="entry name" value="WH-like_DNA-bd_sf"/>
</dbReference>
<evidence type="ECO:0000256" key="10">
    <source>
        <dbReference type="ARBA" id="ARBA00030795"/>
    </source>
</evidence>
<comment type="catalytic activity">
    <reaction evidence="1">
        <text>a 4-O-methyl-thymidine in DNA + L-cysteinyl-[protein] = a thymidine in DNA + S-methyl-L-cysteinyl-[protein]</text>
        <dbReference type="Rhea" id="RHEA:53428"/>
        <dbReference type="Rhea" id="RHEA-COMP:10131"/>
        <dbReference type="Rhea" id="RHEA-COMP:10132"/>
        <dbReference type="Rhea" id="RHEA-COMP:13555"/>
        <dbReference type="Rhea" id="RHEA-COMP:13556"/>
        <dbReference type="ChEBI" id="CHEBI:29950"/>
        <dbReference type="ChEBI" id="CHEBI:82612"/>
        <dbReference type="ChEBI" id="CHEBI:137386"/>
        <dbReference type="ChEBI" id="CHEBI:137387"/>
        <dbReference type="EC" id="2.1.1.63"/>
    </reaction>
</comment>
<feature type="region of interest" description="Disordered" evidence="13">
    <location>
        <begin position="153"/>
        <end position="186"/>
    </location>
</feature>
<dbReference type="InterPro" id="IPR002035">
    <property type="entry name" value="VWF_A"/>
</dbReference>
<evidence type="ECO:0000256" key="9">
    <source>
        <dbReference type="ARBA" id="ARBA00023204"/>
    </source>
</evidence>